<evidence type="ECO:0000256" key="12">
    <source>
        <dbReference type="SAM" id="SignalP"/>
    </source>
</evidence>
<dbReference type="Proteomes" id="UP001231518">
    <property type="component" value="Chromosome 25"/>
</dbReference>
<dbReference type="InterPro" id="IPR001916">
    <property type="entry name" value="Glyco_hydro_22"/>
</dbReference>
<keyword evidence="8" id="KW-0326">Glycosidase</keyword>
<evidence type="ECO:0000313" key="15">
    <source>
        <dbReference type="Proteomes" id="UP001231518"/>
    </source>
</evidence>
<dbReference type="AlphaFoldDB" id="A0AAD8DMF1"/>
<keyword evidence="12" id="KW-0732">Signal</keyword>
<gene>
    <name evidence="14" type="ORF">PYW07_010486</name>
</gene>
<dbReference type="PANTHER" id="PTHR11407:SF63">
    <property type="entry name" value="LYSOZYME C"/>
    <property type="match status" value="1"/>
</dbReference>
<comment type="catalytic activity">
    <reaction evidence="1">
        <text>Hydrolysis of (1-&gt;4)-beta-linkages between N-acetylmuramic acid and N-acetyl-D-glucosamine residues in a peptidoglycan and between N-acetyl-D-glucosamine residues in chitodextrins.</text>
        <dbReference type="EC" id="3.2.1.17"/>
    </reaction>
</comment>
<organism evidence="14 15">
    <name type="scientific">Mythimna separata</name>
    <name type="common">Oriental armyworm</name>
    <name type="synonym">Pseudaletia separata</name>
    <dbReference type="NCBI Taxonomy" id="271217"/>
    <lineage>
        <taxon>Eukaryota</taxon>
        <taxon>Metazoa</taxon>
        <taxon>Ecdysozoa</taxon>
        <taxon>Arthropoda</taxon>
        <taxon>Hexapoda</taxon>
        <taxon>Insecta</taxon>
        <taxon>Pterygota</taxon>
        <taxon>Neoptera</taxon>
        <taxon>Endopterygota</taxon>
        <taxon>Lepidoptera</taxon>
        <taxon>Glossata</taxon>
        <taxon>Ditrysia</taxon>
        <taxon>Noctuoidea</taxon>
        <taxon>Noctuidae</taxon>
        <taxon>Noctuinae</taxon>
        <taxon>Hadenini</taxon>
        <taxon>Mythimna</taxon>
    </lineage>
</organism>
<keyword evidence="15" id="KW-1185">Reference proteome</keyword>
<evidence type="ECO:0000256" key="5">
    <source>
        <dbReference type="ARBA" id="ARBA00022638"/>
    </source>
</evidence>
<feature type="signal peptide" evidence="12">
    <location>
        <begin position="1"/>
        <end position="20"/>
    </location>
</feature>
<reference evidence="14" key="1">
    <citation type="submission" date="2023-03" db="EMBL/GenBank/DDBJ databases">
        <title>Chromosome-level genomes of two armyworms, Mythimna separata and Mythimna loreyi, provide insights into the biosynthesis and reception of sex pheromones.</title>
        <authorList>
            <person name="Zhao H."/>
        </authorList>
    </citation>
    <scope>NUCLEOTIDE SEQUENCE</scope>
    <source>
        <strain evidence="14">BeijingLab</strain>
        <tissue evidence="14">Pupa</tissue>
    </source>
</reference>
<dbReference type="EMBL" id="JARGEI010000026">
    <property type="protein sequence ID" value="KAJ8708361.1"/>
    <property type="molecule type" value="Genomic_DNA"/>
</dbReference>
<sequence length="187" mass="21893">MKLLLILVVFSFITSEFCEAKVFSRCTLSRQLLKYKGIQKSYLGTWVCLIEKVSKRDTKAFLAKSSGKKFYGLYQIPNEWCKEKKRGGLCNIACEALLDDDIRDDTACALQIAEKHGFQYWSKWTTRCKNDNFITTEIYKCPDLMRLTPERSLSSSSRRSPPRLRRSAHNSRRISKVTRFRRSRRIN</sequence>
<dbReference type="SUPFAM" id="SSF53955">
    <property type="entry name" value="Lysozyme-like"/>
    <property type="match status" value="1"/>
</dbReference>
<evidence type="ECO:0000256" key="1">
    <source>
        <dbReference type="ARBA" id="ARBA00000632"/>
    </source>
</evidence>
<evidence type="ECO:0000256" key="6">
    <source>
        <dbReference type="ARBA" id="ARBA00022801"/>
    </source>
</evidence>
<dbReference type="EC" id="3.2.1.17" evidence="2"/>
<feature type="compositionally biased region" description="Low complexity" evidence="11">
    <location>
        <begin position="150"/>
        <end position="159"/>
    </location>
</feature>
<dbReference type="CDD" id="cd16899">
    <property type="entry name" value="LYZ_C_invert"/>
    <property type="match status" value="1"/>
</dbReference>
<dbReference type="InterPro" id="IPR019799">
    <property type="entry name" value="Glyco_hydro_22_CS"/>
</dbReference>
<dbReference type="PRINTS" id="PR00135">
    <property type="entry name" value="LYZLACT"/>
</dbReference>
<name>A0AAD8DMF1_MYTSE</name>
<dbReference type="SMART" id="SM00263">
    <property type="entry name" value="LYZ1"/>
    <property type="match status" value="1"/>
</dbReference>
<dbReference type="PROSITE" id="PS51348">
    <property type="entry name" value="GLYCOSYL_HYDROL_F22_2"/>
    <property type="match status" value="1"/>
</dbReference>
<evidence type="ECO:0000256" key="11">
    <source>
        <dbReference type="SAM" id="MobiDB-lite"/>
    </source>
</evidence>
<dbReference type="Pfam" id="PF00062">
    <property type="entry name" value="Lys"/>
    <property type="match status" value="1"/>
</dbReference>
<dbReference type="GO" id="GO:0042742">
    <property type="term" value="P:defense response to bacterium"/>
    <property type="evidence" value="ECO:0007669"/>
    <property type="project" value="UniProtKB-KW"/>
</dbReference>
<evidence type="ECO:0000256" key="7">
    <source>
        <dbReference type="ARBA" id="ARBA00023157"/>
    </source>
</evidence>
<accession>A0AAD8DMF1</accession>
<evidence type="ECO:0000313" key="14">
    <source>
        <dbReference type="EMBL" id="KAJ8708361.1"/>
    </source>
</evidence>
<comment type="caution">
    <text evidence="14">The sequence shown here is derived from an EMBL/GenBank/DDBJ whole genome shotgun (WGS) entry which is preliminary data.</text>
</comment>
<dbReference type="InterPro" id="IPR023346">
    <property type="entry name" value="Lysozyme-like_dom_sf"/>
</dbReference>
<feature type="compositionally biased region" description="Basic residues" evidence="11">
    <location>
        <begin position="160"/>
        <end position="172"/>
    </location>
</feature>
<keyword evidence="4" id="KW-0929">Antimicrobial</keyword>
<protein>
    <recommendedName>
        <fullName evidence="3">Lysozyme</fullName>
        <ecNumber evidence="2">3.2.1.17</ecNumber>
    </recommendedName>
    <alternativeName>
        <fullName evidence="9">1,4-beta-N-acetylmuramidase</fullName>
    </alternativeName>
</protein>
<evidence type="ECO:0000259" key="13">
    <source>
        <dbReference type="PROSITE" id="PS00128"/>
    </source>
</evidence>
<keyword evidence="5" id="KW-0081">Bacteriolytic enzyme</keyword>
<dbReference type="GO" id="GO:0003796">
    <property type="term" value="F:lysozyme activity"/>
    <property type="evidence" value="ECO:0007669"/>
    <property type="project" value="UniProtKB-EC"/>
</dbReference>
<evidence type="ECO:0000256" key="3">
    <source>
        <dbReference type="ARBA" id="ARBA00020438"/>
    </source>
</evidence>
<feature type="chain" id="PRO_5042082377" description="Lysozyme" evidence="12">
    <location>
        <begin position="21"/>
        <end position="187"/>
    </location>
</feature>
<dbReference type="PANTHER" id="PTHR11407">
    <property type="entry name" value="LYSOZYME C"/>
    <property type="match status" value="1"/>
</dbReference>
<evidence type="ECO:0000256" key="4">
    <source>
        <dbReference type="ARBA" id="ARBA00022529"/>
    </source>
</evidence>
<evidence type="ECO:0000256" key="9">
    <source>
        <dbReference type="ARBA" id="ARBA00031262"/>
    </source>
</evidence>
<feature type="region of interest" description="Disordered" evidence="11">
    <location>
        <begin position="150"/>
        <end position="172"/>
    </location>
</feature>
<proteinExistence type="inferred from homology"/>
<dbReference type="PROSITE" id="PS00128">
    <property type="entry name" value="GLYCOSYL_HYDROL_F22_1"/>
    <property type="match status" value="1"/>
</dbReference>
<keyword evidence="7" id="KW-1015">Disulfide bond</keyword>
<evidence type="ECO:0000256" key="2">
    <source>
        <dbReference type="ARBA" id="ARBA00012732"/>
    </source>
</evidence>
<dbReference type="Gene3D" id="1.10.530.10">
    <property type="match status" value="1"/>
</dbReference>
<dbReference type="GO" id="GO:0031640">
    <property type="term" value="P:killing of cells of another organism"/>
    <property type="evidence" value="ECO:0007669"/>
    <property type="project" value="UniProtKB-KW"/>
</dbReference>
<evidence type="ECO:0000256" key="10">
    <source>
        <dbReference type="RuleBase" id="RU004440"/>
    </source>
</evidence>
<feature type="domain" description="Glycosyl hydrolases family 22 (GH22)" evidence="13">
    <location>
        <begin position="90"/>
        <end position="108"/>
    </location>
</feature>
<evidence type="ECO:0000256" key="8">
    <source>
        <dbReference type="ARBA" id="ARBA00023295"/>
    </source>
</evidence>
<comment type="similarity">
    <text evidence="10">Belongs to the glycosyl hydrolase 22 family.</text>
</comment>
<keyword evidence="6" id="KW-0378">Hydrolase</keyword>